<feature type="transmembrane region" description="Helical" evidence="2">
    <location>
        <begin position="179"/>
        <end position="200"/>
    </location>
</feature>
<organism evidence="5 6">
    <name type="scientific">Rhizobium tumorigenes</name>
    <dbReference type="NCBI Taxonomy" id="2041385"/>
    <lineage>
        <taxon>Bacteria</taxon>
        <taxon>Pseudomonadati</taxon>
        <taxon>Pseudomonadota</taxon>
        <taxon>Alphaproteobacteria</taxon>
        <taxon>Hyphomicrobiales</taxon>
        <taxon>Rhizobiaceae</taxon>
        <taxon>Rhizobium/Agrobacterium group</taxon>
        <taxon>Rhizobium</taxon>
    </lineage>
</organism>
<dbReference type="RefSeq" id="WP_111222926.1">
    <property type="nucleotide sequence ID" value="NZ_CP117255.1"/>
</dbReference>
<dbReference type="PANTHER" id="PTHR44757">
    <property type="entry name" value="DIGUANYLATE CYCLASE DGCP"/>
    <property type="match status" value="1"/>
</dbReference>
<gene>
    <name evidence="5" type="ORF">PR017_08785</name>
</gene>
<dbReference type="Pfam" id="PF00990">
    <property type="entry name" value="GGDEF"/>
    <property type="match status" value="1"/>
</dbReference>
<dbReference type="SMART" id="SM00267">
    <property type="entry name" value="GGDEF"/>
    <property type="match status" value="1"/>
</dbReference>
<dbReference type="PROSITE" id="PS50883">
    <property type="entry name" value="EAL"/>
    <property type="match status" value="1"/>
</dbReference>
<dbReference type="KEGG" id="rtu:PR017_08785"/>
<evidence type="ECO:0000256" key="1">
    <source>
        <dbReference type="SAM" id="Coils"/>
    </source>
</evidence>
<dbReference type="InterPro" id="IPR029787">
    <property type="entry name" value="Nucleotide_cyclase"/>
</dbReference>
<feature type="coiled-coil region" evidence="1">
    <location>
        <begin position="199"/>
        <end position="230"/>
    </location>
</feature>
<dbReference type="SUPFAM" id="SSF55073">
    <property type="entry name" value="Nucleotide cyclase"/>
    <property type="match status" value="1"/>
</dbReference>
<dbReference type="AlphaFoldDB" id="A0AAF1KS90"/>
<protein>
    <submittedName>
        <fullName evidence="5">EAL domain-containing protein</fullName>
    </submittedName>
</protein>
<dbReference type="EMBL" id="CP117255">
    <property type="protein sequence ID" value="WFR97178.1"/>
    <property type="molecule type" value="Genomic_DNA"/>
</dbReference>
<keyword evidence="2" id="KW-0472">Membrane</keyword>
<dbReference type="SUPFAM" id="SSF141868">
    <property type="entry name" value="EAL domain-like"/>
    <property type="match status" value="1"/>
</dbReference>
<keyword evidence="6" id="KW-1185">Reference proteome</keyword>
<dbReference type="NCBIfam" id="TIGR00254">
    <property type="entry name" value="GGDEF"/>
    <property type="match status" value="1"/>
</dbReference>
<dbReference type="CDD" id="cd01948">
    <property type="entry name" value="EAL"/>
    <property type="match status" value="1"/>
</dbReference>
<reference evidence="6" key="2">
    <citation type="journal article" date="2023" name="MicrobiologyOpen">
        <title>Genomics of the tumorigenes clade of the family Rhizobiaceae and description of Rhizobium rhododendri sp. nov.</title>
        <authorList>
            <person name="Kuzmanovic N."/>
            <person name="diCenzo G.C."/>
            <person name="Bunk B."/>
            <person name="Sproeer C."/>
            <person name="Fruehling A."/>
            <person name="Neumann-Schaal M."/>
            <person name="Overmann J."/>
            <person name="Smalla K."/>
        </authorList>
    </citation>
    <scope>NUCLEOTIDE SEQUENCE [LARGE SCALE GENOMIC DNA]</scope>
    <source>
        <strain evidence="6">1078</strain>
    </source>
</reference>
<dbReference type="SMART" id="SM00052">
    <property type="entry name" value="EAL"/>
    <property type="match status" value="1"/>
</dbReference>
<dbReference type="InterPro" id="IPR001633">
    <property type="entry name" value="EAL_dom"/>
</dbReference>
<dbReference type="InterPro" id="IPR000160">
    <property type="entry name" value="GGDEF_dom"/>
</dbReference>
<sequence>MRSTTVAFKKIQWVLAGVVCCFVLASSYLSYVIIERQEALHQVAGYNETWSVSQTSSELLRLEKTLLAYSVPGSGVSLKDVRLRLDIMFNRLGVLENATFRNFVRNDNFNKAAIDQLKTALNQIDRLMPANDTGAFDPQPSLKILADIEPDVIALGSAAIESGAKKIDEDEAGLERLHLIYTGLTAGLILCGIALIILLVQHNRLLARARDKLNRATEELQRTSRETDAQNFRYLTAFNNMTQALCMFDKGGRMIVCNDRFSTMAARPRGIAGGTFIDSIAKTSGSASGSSTFEQLFALQVPLIKEARRGVFMHEASDRKAYVVTHEPLPEGGWLATYEDITERRRLDARIAHMAHHDALTNLANRVLFMELLERKLKEAKRDDDAVAVSFLDLDGFKDVNDTMGHHVGDELLQRVSQRLLAHVGPRDVVARIGGDEFAVINILRANEDLSEEASEKESLELPTRLVAELTRPYLLDDHEVTIGASVGVAKFPQHSSDPEELLKYADLAMYEAKAEGKGRVRVFRPDMDERLLARKALEVDLRKALKRREMEVYYQPLVDTATRQVSGYEALLRWNHPRMGQIPPMDFIPIAEDTGLIGALGAWVLNQACADAVRWPDHITVAVNLSPIQFRNDNLIQTVVAALKDSGLEAGRLELEITESVLLDAGAHTASTLLALKKLGISIAMDDFGTGYSSLSNLRSFPFDKIKIDRSFIRELTLHSESLSVVRLITALAQTLGMSSTAEGVETEEQFAVLQEIGCTQVQGYLFAKPKPVRDLGIDHRL</sequence>
<evidence type="ECO:0000313" key="5">
    <source>
        <dbReference type="EMBL" id="WFR97178.1"/>
    </source>
</evidence>
<dbReference type="Proteomes" id="UP000249499">
    <property type="component" value="Chromosome"/>
</dbReference>
<dbReference type="InterPro" id="IPR052155">
    <property type="entry name" value="Biofilm_reg_signaling"/>
</dbReference>
<accession>A0AAF1KS90</accession>
<evidence type="ECO:0000313" key="6">
    <source>
        <dbReference type="Proteomes" id="UP000249499"/>
    </source>
</evidence>
<evidence type="ECO:0000259" key="3">
    <source>
        <dbReference type="PROSITE" id="PS50883"/>
    </source>
</evidence>
<dbReference type="CDD" id="cd01949">
    <property type="entry name" value="GGDEF"/>
    <property type="match status" value="1"/>
</dbReference>
<dbReference type="Gene3D" id="3.30.70.270">
    <property type="match status" value="1"/>
</dbReference>
<dbReference type="Pfam" id="PF00563">
    <property type="entry name" value="EAL"/>
    <property type="match status" value="1"/>
</dbReference>
<dbReference type="Gene3D" id="3.30.450.20">
    <property type="entry name" value="PAS domain"/>
    <property type="match status" value="1"/>
</dbReference>
<dbReference type="PANTHER" id="PTHR44757:SF2">
    <property type="entry name" value="BIOFILM ARCHITECTURE MAINTENANCE PROTEIN MBAA"/>
    <property type="match status" value="1"/>
</dbReference>
<dbReference type="InterPro" id="IPR035919">
    <property type="entry name" value="EAL_sf"/>
</dbReference>
<keyword evidence="2" id="KW-1133">Transmembrane helix</keyword>
<reference evidence="5 6" key="1">
    <citation type="journal article" date="2018" name="Sci. Rep.">
        <title>Rhizobium tumorigenes sp. nov., a novel plant tumorigenic bacterium isolated from cane gall tumors on thornless blackberry.</title>
        <authorList>
            <person name="Kuzmanovi N."/>
            <person name="Smalla K."/>
            <person name="Gronow S."/>
            <person name="PuBawska J."/>
        </authorList>
    </citation>
    <scope>NUCLEOTIDE SEQUENCE [LARGE SCALE GENOMIC DNA]</scope>
    <source>
        <strain evidence="5 6">1078</strain>
    </source>
</reference>
<dbReference type="InterPro" id="IPR043128">
    <property type="entry name" value="Rev_trsase/Diguanyl_cyclase"/>
</dbReference>
<keyword evidence="1" id="KW-0175">Coiled coil</keyword>
<feature type="transmembrane region" description="Helical" evidence="2">
    <location>
        <begin position="12"/>
        <end position="34"/>
    </location>
</feature>
<evidence type="ECO:0000256" key="2">
    <source>
        <dbReference type="SAM" id="Phobius"/>
    </source>
</evidence>
<evidence type="ECO:0000259" key="4">
    <source>
        <dbReference type="PROSITE" id="PS50887"/>
    </source>
</evidence>
<feature type="domain" description="GGDEF" evidence="4">
    <location>
        <begin position="385"/>
        <end position="526"/>
    </location>
</feature>
<feature type="domain" description="EAL" evidence="3">
    <location>
        <begin position="535"/>
        <end position="783"/>
    </location>
</feature>
<dbReference type="Gene3D" id="3.20.20.450">
    <property type="entry name" value="EAL domain"/>
    <property type="match status" value="1"/>
</dbReference>
<keyword evidence="2" id="KW-0812">Transmembrane</keyword>
<dbReference type="PROSITE" id="PS50887">
    <property type="entry name" value="GGDEF"/>
    <property type="match status" value="1"/>
</dbReference>
<dbReference type="Pfam" id="PF12860">
    <property type="entry name" value="PAS_7"/>
    <property type="match status" value="1"/>
</dbReference>
<proteinExistence type="predicted"/>
<name>A0AAF1KS90_9HYPH</name>